<gene>
    <name evidence="1" type="ORF">BleG1_3237</name>
</gene>
<proteinExistence type="predicted"/>
<dbReference type="RefSeq" id="WP_038483084.1">
    <property type="nucleotide sequence ID" value="NZ_CP003923.1"/>
</dbReference>
<dbReference type="STRING" id="1246626.BleG1_3237"/>
<evidence type="ECO:0000313" key="2">
    <source>
        <dbReference type="Proteomes" id="UP000027142"/>
    </source>
</evidence>
<organism evidence="1 2">
    <name type="scientific">Shouchella lehensis G1</name>
    <dbReference type="NCBI Taxonomy" id="1246626"/>
    <lineage>
        <taxon>Bacteria</taxon>
        <taxon>Bacillati</taxon>
        <taxon>Bacillota</taxon>
        <taxon>Bacilli</taxon>
        <taxon>Bacillales</taxon>
        <taxon>Bacillaceae</taxon>
        <taxon>Shouchella</taxon>
    </lineage>
</organism>
<dbReference type="Proteomes" id="UP000027142">
    <property type="component" value="Chromosome"/>
</dbReference>
<name>A0A060M6Q3_9BACI</name>
<keyword evidence="2" id="KW-1185">Reference proteome</keyword>
<sequence>MKRERFYVTVDMAMMKIAKEKIPDNTIQYEIYANQEEVDRIQAIIEQLKSEDFRQEEIFQRPFQEKKADEDKEMTDNELQELYTIIYDLGTVETKEVVKDLK</sequence>
<dbReference type="PATRIC" id="fig|1246626.3.peg.3212"/>
<reference evidence="1 2" key="1">
    <citation type="journal article" date="2014" name="Gene">
        <title>A comparative genomic analysis of the alkalitolerant soil bacterium Bacillus lehensis G1.</title>
        <authorList>
            <person name="Noor Y.M."/>
            <person name="Samsulrizal N.H."/>
            <person name="Jema'on N.A."/>
            <person name="Low K.O."/>
            <person name="Ramli A.N."/>
            <person name="Alias N.I."/>
            <person name="Damis S.I."/>
            <person name="Fuzi S.F."/>
            <person name="Isa M.N."/>
            <person name="Murad A.M."/>
            <person name="Raih M.F."/>
            <person name="Bakar F.D."/>
            <person name="Najimudin N."/>
            <person name="Mahadi N.M."/>
            <person name="Illias R.M."/>
        </authorList>
    </citation>
    <scope>NUCLEOTIDE SEQUENCE [LARGE SCALE GENOMIC DNA]</scope>
    <source>
        <strain evidence="1 2">G1</strain>
    </source>
</reference>
<dbReference type="EMBL" id="CP003923">
    <property type="protein sequence ID" value="AIC95784.1"/>
    <property type="molecule type" value="Genomic_DNA"/>
</dbReference>
<dbReference type="KEGG" id="ble:BleG1_3237"/>
<evidence type="ECO:0000313" key="1">
    <source>
        <dbReference type="EMBL" id="AIC95784.1"/>
    </source>
</evidence>
<dbReference type="eggNOG" id="ENOG503484W">
    <property type="taxonomic scope" value="Bacteria"/>
</dbReference>
<dbReference type="HOGENOM" id="CLU_2271772_0_0_9"/>
<dbReference type="AlphaFoldDB" id="A0A060M6Q3"/>
<dbReference type="OrthoDB" id="2706506at2"/>
<accession>A0A060M6Q3</accession>
<protein>
    <submittedName>
        <fullName evidence="1">Uncharacterized protein</fullName>
    </submittedName>
</protein>